<feature type="region of interest" description="Disordered" evidence="2">
    <location>
        <begin position="488"/>
        <end position="518"/>
    </location>
</feature>
<evidence type="ECO:0000256" key="2">
    <source>
        <dbReference type="SAM" id="MobiDB-lite"/>
    </source>
</evidence>
<accession>A0A106BPZ8</accession>
<dbReference type="PATRIC" id="fig|36861.3.peg.1487"/>
<keyword evidence="3" id="KW-0472">Membrane</keyword>
<gene>
    <name evidence="5" type="ORF">ABW22_09155</name>
</gene>
<dbReference type="Pfam" id="PF20155">
    <property type="entry name" value="TMP_3"/>
    <property type="match status" value="1"/>
</dbReference>
<reference evidence="5 6" key="1">
    <citation type="journal article" date="2015" name="Appl. Environ. Microbiol.">
        <title>Aerobic and Anaerobic Thiosulfate Oxidation by a Cold-Adapted, Subglacial Chemoautotroph.</title>
        <authorList>
            <person name="Harrold Z.R."/>
            <person name="Skidmore M.L."/>
            <person name="Hamilton T.L."/>
            <person name="Desch L."/>
            <person name="Amada K."/>
            <person name="van Gelder W."/>
            <person name="Glover K."/>
            <person name="Roden E.E."/>
            <person name="Boyd E.S."/>
        </authorList>
    </citation>
    <scope>NUCLEOTIDE SEQUENCE [LARGE SCALE GENOMIC DNA]</scope>
    <source>
        <strain evidence="5 6">RG</strain>
    </source>
</reference>
<evidence type="ECO:0000256" key="3">
    <source>
        <dbReference type="SAM" id="Phobius"/>
    </source>
</evidence>
<dbReference type="Proteomes" id="UP000064243">
    <property type="component" value="Unassembled WGS sequence"/>
</dbReference>
<keyword evidence="3" id="KW-0812">Transmembrane</keyword>
<evidence type="ECO:0000256" key="1">
    <source>
        <dbReference type="SAM" id="Coils"/>
    </source>
</evidence>
<dbReference type="PANTHER" id="PTHR38812">
    <property type="entry name" value="MU-LIKE PROPHAGE FLUMU PROTEIN GP42"/>
    <property type="match status" value="1"/>
</dbReference>
<keyword evidence="3" id="KW-1133">Transmembrane helix</keyword>
<organism evidence="5 6">
    <name type="scientific">Thiobacillus denitrificans</name>
    <dbReference type="NCBI Taxonomy" id="36861"/>
    <lineage>
        <taxon>Bacteria</taxon>
        <taxon>Pseudomonadati</taxon>
        <taxon>Pseudomonadota</taxon>
        <taxon>Betaproteobacteria</taxon>
        <taxon>Nitrosomonadales</taxon>
        <taxon>Thiobacillaceae</taxon>
        <taxon>Thiobacillus</taxon>
    </lineage>
</organism>
<keyword evidence="6" id="KW-1185">Reference proteome</keyword>
<dbReference type="PANTHER" id="PTHR38812:SF2">
    <property type="entry name" value="MU-LIKE PROPHAGE FLUMU PROTEIN GP42"/>
    <property type="match status" value="1"/>
</dbReference>
<feature type="coiled-coil region" evidence="1">
    <location>
        <begin position="654"/>
        <end position="714"/>
    </location>
</feature>
<comment type="caution">
    <text evidence="5">The sequence shown here is derived from an EMBL/GenBank/DDBJ whole genome shotgun (WGS) entry which is preliminary data.</text>
</comment>
<evidence type="ECO:0000313" key="6">
    <source>
        <dbReference type="Proteomes" id="UP000064243"/>
    </source>
</evidence>
<evidence type="ECO:0000313" key="5">
    <source>
        <dbReference type="EMBL" id="KVW96178.1"/>
    </source>
</evidence>
<feature type="coiled-coil region" evidence="1">
    <location>
        <begin position="569"/>
        <end position="596"/>
    </location>
</feature>
<feature type="transmembrane region" description="Helical" evidence="3">
    <location>
        <begin position="362"/>
        <end position="386"/>
    </location>
</feature>
<proteinExistence type="predicted"/>
<protein>
    <recommendedName>
        <fullName evidence="4">Tape measure protein N-terminal domain-containing protein</fullName>
    </recommendedName>
</protein>
<feature type="transmembrane region" description="Helical" evidence="3">
    <location>
        <begin position="336"/>
        <end position="355"/>
    </location>
</feature>
<feature type="domain" description="Tape measure protein N-terminal" evidence="4">
    <location>
        <begin position="63"/>
        <end position="255"/>
    </location>
</feature>
<dbReference type="AlphaFoldDB" id="A0A106BPZ8"/>
<name>A0A106BPZ8_THIDE</name>
<dbReference type="InterPro" id="IPR053058">
    <property type="entry name" value="Mulikevirus_tape_measure"/>
</dbReference>
<keyword evidence="1" id="KW-0175">Coiled coil</keyword>
<dbReference type="InterPro" id="IPR013491">
    <property type="entry name" value="Tape_meas_N"/>
</dbReference>
<dbReference type="EMBL" id="LDUG01000021">
    <property type="protein sequence ID" value="KVW96178.1"/>
    <property type="molecule type" value="Genomic_DNA"/>
</dbReference>
<sequence length="1011" mass="104248">MAAKLVEINAAAAQSKRAFDNALTAARNFGRGGQSAAQGMGGQLKSIALQAVGVAAAFKGIGAVINTGIASQRLEAKFQFAAGGDTAKAAGDLAFVRAEAERLALPILEAADGFSKLAAATQGTAIEGEKTRAIFTGISSAMRVLGAQNYTVERSFTAITQALSKGQLQAEEIRGQLAEHIPGAFRILANALGITEQKLNKDLKGGLVDSATAMVAFAKELERMSQSGLLAATQSFQAQTVRLSNTLFDFRDTIAKAGLLDVLGAEITTLTDKLREMADTGELQAFAKDFAQVVSDIARILGTATRFAIEHRDAIAKIAVLYAGFRIAKAVQGVELAWAAVATRTVAAGAAITGVGGAARILLALLGGPVGIGAAILAAGAAWLIFREKATDALDAATEKLGGLRKTLNQSILQFNAGGLAGDAAVAAAAGNAQRLKVAYEGALKARAALAGKNVSLSTLDSADTDIKTALSDLQRAGRFYAEAVKQKEQLDKAKPKTAAPGSTGDKPDKGALSAAQREAEALLKAQEALDKARAEAEALGLSDSLAARKEIIDQRRKAELIDEETFIRAKALLNEEGLRNELAALQDQQAALRAAAVTPGAKGSERTQALAELALVEARILSAGDKILNLNQATTAELAALGAAKFKTQAEFIAGLEQEARLAKLNTEEREKELLLLEAKKLGITDVNRLLELQAQINQAAKDKDAAKELQRQQDDVYKSVQEGVQRAFADGLNAVATGEGGFAGALKNLVDTIRNALANALAGSLTEGFLGLLGGKEGVLNIAGTLGFGGKRDGGTIASAVYVQDVSKGPLAGLTGAKSGEGVLGDTTSLFGGLFESIKGIFSGIGSTISSLFKSLASSISGLFSSGGSGGGGSSSTGGFISSLISIFASNYADGGYTGDGGKYEPKGVVHGGEYVFSKDAVRRLGLSALDNMHRIASGGFIPRMPRWGYADGGAVNLPAAGAAPSVNANTRIHNYFDLDSAMSGFMNTRAGERAILNIIQRNPGAVGG</sequence>
<dbReference type="NCBIfam" id="TIGR02675">
    <property type="entry name" value="tape_meas_nterm"/>
    <property type="match status" value="1"/>
</dbReference>
<evidence type="ECO:0000259" key="4">
    <source>
        <dbReference type="Pfam" id="PF20155"/>
    </source>
</evidence>